<dbReference type="AlphaFoldDB" id="A0A382X0E2"/>
<proteinExistence type="predicted"/>
<evidence type="ECO:0000313" key="2">
    <source>
        <dbReference type="EMBL" id="SVD64055.1"/>
    </source>
</evidence>
<evidence type="ECO:0000259" key="1">
    <source>
        <dbReference type="Pfam" id="PF07603"/>
    </source>
</evidence>
<protein>
    <recommendedName>
        <fullName evidence="1">Lcl C-terminal domain-containing protein</fullName>
    </recommendedName>
</protein>
<reference evidence="2" key="1">
    <citation type="submission" date="2018-05" db="EMBL/GenBank/DDBJ databases">
        <authorList>
            <person name="Lanie J.A."/>
            <person name="Ng W.-L."/>
            <person name="Kazmierczak K.M."/>
            <person name="Andrzejewski T.M."/>
            <person name="Davidsen T.M."/>
            <person name="Wayne K.J."/>
            <person name="Tettelin H."/>
            <person name="Glass J.I."/>
            <person name="Rusch D."/>
            <person name="Podicherti R."/>
            <person name="Tsui H.-C.T."/>
            <person name="Winkler M.E."/>
        </authorList>
    </citation>
    <scope>NUCLEOTIDE SEQUENCE</scope>
</reference>
<sequence length="141" mass="16298">MEKEKSRFLKSENGTVYDSLTSLTWMSNDSKIDLNKEVSWDEAEKYAADVNNKKIGGYDDWRIPSAQEALTLFDKNKLNKDFKGGDIHLDSIFPPGAGNTTWTSEIRGREAQIIFYINGLPYWYEKEDKTLSHAVRLIRRD</sequence>
<organism evidence="2">
    <name type="scientific">marine metagenome</name>
    <dbReference type="NCBI Taxonomy" id="408172"/>
    <lineage>
        <taxon>unclassified sequences</taxon>
        <taxon>metagenomes</taxon>
        <taxon>ecological metagenomes</taxon>
    </lineage>
</organism>
<accession>A0A382X0E2</accession>
<dbReference type="EMBL" id="UINC01163639">
    <property type="protein sequence ID" value="SVD64055.1"/>
    <property type="molecule type" value="Genomic_DNA"/>
</dbReference>
<gene>
    <name evidence="2" type="ORF">METZ01_LOCUS416909</name>
</gene>
<name>A0A382X0E2_9ZZZZ</name>
<dbReference type="InterPro" id="IPR011460">
    <property type="entry name" value="Lcl_C"/>
</dbReference>
<dbReference type="Pfam" id="PF07603">
    <property type="entry name" value="Lcl_C"/>
    <property type="match status" value="1"/>
</dbReference>
<feature type="domain" description="Lcl C-terminal" evidence="1">
    <location>
        <begin position="14"/>
        <end position="139"/>
    </location>
</feature>